<dbReference type="PROSITE" id="PS01124">
    <property type="entry name" value="HTH_ARAC_FAMILY_2"/>
    <property type="match status" value="1"/>
</dbReference>
<protein>
    <submittedName>
        <fullName evidence="11">Helix-turn-helix domain-containing protein</fullName>
    </submittedName>
</protein>
<dbReference type="PROSITE" id="PS00041">
    <property type="entry name" value="HTH_ARAC_FAMILY_1"/>
    <property type="match status" value="1"/>
</dbReference>
<gene>
    <name evidence="11" type="ORF">ACFFK0_13110</name>
</gene>
<dbReference type="InterPro" id="IPR018062">
    <property type="entry name" value="HTH_AraC-typ_CS"/>
</dbReference>
<keyword evidence="7" id="KW-0804">Transcription</keyword>
<evidence type="ECO:0000256" key="2">
    <source>
        <dbReference type="ARBA" id="ARBA00022490"/>
    </source>
</evidence>
<dbReference type="EMBL" id="JBHLWN010000049">
    <property type="protein sequence ID" value="MFC0213382.1"/>
    <property type="molecule type" value="Genomic_DNA"/>
</dbReference>
<evidence type="ECO:0000256" key="3">
    <source>
        <dbReference type="ARBA" id="ARBA00022553"/>
    </source>
</evidence>
<dbReference type="Gene3D" id="1.10.10.60">
    <property type="entry name" value="Homeodomain-like"/>
    <property type="match status" value="2"/>
</dbReference>
<evidence type="ECO:0000313" key="11">
    <source>
        <dbReference type="EMBL" id="MFC0213382.1"/>
    </source>
</evidence>
<feature type="domain" description="HTH araC/xylS-type" evidence="9">
    <location>
        <begin position="392"/>
        <end position="490"/>
    </location>
</feature>
<evidence type="ECO:0000256" key="7">
    <source>
        <dbReference type="ARBA" id="ARBA00023163"/>
    </source>
</evidence>
<dbReference type="SMART" id="SM00342">
    <property type="entry name" value="HTH_ARAC"/>
    <property type="match status" value="1"/>
</dbReference>
<evidence type="ECO:0000256" key="6">
    <source>
        <dbReference type="ARBA" id="ARBA00023125"/>
    </source>
</evidence>
<keyword evidence="12" id="KW-1185">Reference proteome</keyword>
<reference evidence="11 12" key="1">
    <citation type="submission" date="2024-09" db="EMBL/GenBank/DDBJ databases">
        <authorList>
            <person name="Sun Q."/>
            <person name="Mori K."/>
        </authorList>
    </citation>
    <scope>NUCLEOTIDE SEQUENCE [LARGE SCALE GENOMIC DNA]</scope>
    <source>
        <strain evidence="11 12">CCM 7759</strain>
    </source>
</reference>
<keyword evidence="4" id="KW-0902">Two-component regulatory system</keyword>
<dbReference type="InterPro" id="IPR001789">
    <property type="entry name" value="Sig_transdc_resp-reg_receiver"/>
</dbReference>
<sequence>MIKAMVVDDERLVRKGFISLVDWASYGIVIVGEAADGKSALELLQHTEVDLLFTDITMPGMSGFDFMKQVRQLYPHIHSVVLTCHHEFDYIQEAIRLGAIDYIVKTLLEMESVDKVMRRIVERIEWEAGSRRIHQAVKLDRRIPAKEALWFRPVAGPPLLDDLYRLSIVQRNTLIEEGGSWLAPLIHSASREQLVSDVRQARLNWQAVLLTDVQDRPLETVVPVVKEHADVLLFYVSDASELVRVDMNELLSRKRSSGAAGAAGMAGGASAAGTAGTAGAAGAASVGATGGGLEAQLLELKWTLFAADWDGLLRRIDEQRPAPELFSRVGKSLCQLWGGYALLREEAEQLASAAGTNRIWPEWKLWLHRFADGVKGRMLELGLSKEVMYSLIRAMSFMRDRAGDKINQKDVAAHINMSRSYFSQCFARFAGETFGELLRRLRMEQAKELLLGSDYPVYEIAARAGFEDEKYFSRLFRELVGISPSEYRSRNAKT</sequence>
<comment type="subcellular location">
    <subcellularLocation>
        <location evidence="1">Cytoplasm</location>
    </subcellularLocation>
</comment>
<feature type="domain" description="Response regulatory" evidence="10">
    <location>
        <begin position="3"/>
        <end position="120"/>
    </location>
</feature>
<dbReference type="PANTHER" id="PTHR42713">
    <property type="entry name" value="HISTIDINE KINASE-RELATED"/>
    <property type="match status" value="1"/>
</dbReference>
<feature type="modified residue" description="4-aspartylphosphate" evidence="8">
    <location>
        <position position="55"/>
    </location>
</feature>
<evidence type="ECO:0000259" key="9">
    <source>
        <dbReference type="PROSITE" id="PS01124"/>
    </source>
</evidence>
<evidence type="ECO:0000256" key="4">
    <source>
        <dbReference type="ARBA" id="ARBA00023012"/>
    </source>
</evidence>
<dbReference type="SUPFAM" id="SSF46689">
    <property type="entry name" value="Homeodomain-like"/>
    <property type="match status" value="2"/>
</dbReference>
<dbReference type="PANTHER" id="PTHR42713:SF3">
    <property type="entry name" value="TRANSCRIPTIONAL REGULATORY PROTEIN HPTR"/>
    <property type="match status" value="1"/>
</dbReference>
<evidence type="ECO:0000256" key="1">
    <source>
        <dbReference type="ARBA" id="ARBA00004496"/>
    </source>
</evidence>
<dbReference type="PRINTS" id="PR00032">
    <property type="entry name" value="HTHARAC"/>
</dbReference>
<dbReference type="RefSeq" id="WP_377470677.1">
    <property type="nucleotide sequence ID" value="NZ_JBHLWN010000049.1"/>
</dbReference>
<organism evidence="11 12">
    <name type="scientific">Paenibacillus chartarius</name>
    <dbReference type="NCBI Taxonomy" id="747481"/>
    <lineage>
        <taxon>Bacteria</taxon>
        <taxon>Bacillati</taxon>
        <taxon>Bacillota</taxon>
        <taxon>Bacilli</taxon>
        <taxon>Bacillales</taxon>
        <taxon>Paenibacillaceae</taxon>
        <taxon>Paenibacillus</taxon>
    </lineage>
</organism>
<dbReference type="Gene3D" id="3.40.50.2300">
    <property type="match status" value="1"/>
</dbReference>
<dbReference type="InterPro" id="IPR011006">
    <property type="entry name" value="CheY-like_superfamily"/>
</dbReference>
<keyword evidence="6" id="KW-0238">DNA-binding</keyword>
<dbReference type="CDD" id="cd17536">
    <property type="entry name" value="REC_YesN-like"/>
    <property type="match status" value="1"/>
</dbReference>
<evidence type="ECO:0000313" key="12">
    <source>
        <dbReference type="Proteomes" id="UP001589776"/>
    </source>
</evidence>
<evidence type="ECO:0000259" key="10">
    <source>
        <dbReference type="PROSITE" id="PS50110"/>
    </source>
</evidence>
<keyword evidence="5" id="KW-0805">Transcription regulation</keyword>
<dbReference type="InterPro" id="IPR020449">
    <property type="entry name" value="Tscrpt_reg_AraC-type_HTH"/>
</dbReference>
<dbReference type="Pfam" id="PF00072">
    <property type="entry name" value="Response_reg"/>
    <property type="match status" value="1"/>
</dbReference>
<dbReference type="SMART" id="SM00448">
    <property type="entry name" value="REC"/>
    <property type="match status" value="1"/>
</dbReference>
<name>A0ABV6DL87_9BACL</name>
<dbReference type="SUPFAM" id="SSF52172">
    <property type="entry name" value="CheY-like"/>
    <property type="match status" value="1"/>
</dbReference>
<dbReference type="InterPro" id="IPR018060">
    <property type="entry name" value="HTH_AraC"/>
</dbReference>
<accession>A0ABV6DL87</accession>
<keyword evidence="2" id="KW-0963">Cytoplasm</keyword>
<dbReference type="InterPro" id="IPR009057">
    <property type="entry name" value="Homeodomain-like_sf"/>
</dbReference>
<dbReference type="Proteomes" id="UP001589776">
    <property type="component" value="Unassembled WGS sequence"/>
</dbReference>
<comment type="caution">
    <text evidence="11">The sequence shown here is derived from an EMBL/GenBank/DDBJ whole genome shotgun (WGS) entry which is preliminary data.</text>
</comment>
<evidence type="ECO:0000256" key="5">
    <source>
        <dbReference type="ARBA" id="ARBA00023015"/>
    </source>
</evidence>
<proteinExistence type="predicted"/>
<dbReference type="Pfam" id="PF12833">
    <property type="entry name" value="HTH_18"/>
    <property type="match status" value="1"/>
</dbReference>
<dbReference type="PROSITE" id="PS50110">
    <property type="entry name" value="RESPONSE_REGULATORY"/>
    <property type="match status" value="1"/>
</dbReference>
<evidence type="ECO:0000256" key="8">
    <source>
        <dbReference type="PROSITE-ProRule" id="PRU00169"/>
    </source>
</evidence>
<dbReference type="InterPro" id="IPR051552">
    <property type="entry name" value="HptR"/>
</dbReference>
<keyword evidence="3 8" id="KW-0597">Phosphoprotein</keyword>